<sequence>MNAINIVNLKKSYDGKVNALNNVNLSIPKGEIFGFLGPNGSGKTTTVRVLNGILSATSGYAEILGAPVGENNIQIHRLCGVMTETSSCYENLTARQNLVFFGRMHEMEEKLIDERVDFILKRLELSDVKNKKVKYFSTGMRKRVSLAVSLIHNPRILFLDEPTSGLDPENALNVTRLIRELAEENQVTIFLCTHQLKYAEDICTLYGFINKGNVLGMGTFDELAAKKNAALQLKIRGKNISERSGFIYEGSGMYSKNISGDKEVNALIQGILAKGGEIYEAVQQKWSLEQLYFKYIKDTADDVMHYKSGGAGI</sequence>
<evidence type="ECO:0000256" key="3">
    <source>
        <dbReference type="ARBA" id="ARBA00022741"/>
    </source>
</evidence>
<dbReference type="Gene3D" id="3.40.50.300">
    <property type="entry name" value="P-loop containing nucleotide triphosphate hydrolases"/>
    <property type="match status" value="1"/>
</dbReference>
<dbReference type="SUPFAM" id="SSF52540">
    <property type="entry name" value="P-loop containing nucleoside triphosphate hydrolases"/>
    <property type="match status" value="1"/>
</dbReference>
<evidence type="ECO:0000256" key="1">
    <source>
        <dbReference type="ARBA" id="ARBA00005417"/>
    </source>
</evidence>
<dbReference type="PROSITE" id="PS50893">
    <property type="entry name" value="ABC_TRANSPORTER_2"/>
    <property type="match status" value="1"/>
</dbReference>
<dbReference type="PANTHER" id="PTHR42711">
    <property type="entry name" value="ABC TRANSPORTER ATP-BINDING PROTEIN"/>
    <property type="match status" value="1"/>
</dbReference>
<dbReference type="EMBL" id="JBGEWD010000024">
    <property type="protein sequence ID" value="MEY8001763.1"/>
    <property type="molecule type" value="Genomic_DNA"/>
</dbReference>
<dbReference type="Proteomes" id="UP001564657">
    <property type="component" value="Unassembled WGS sequence"/>
</dbReference>
<comment type="caution">
    <text evidence="6">The sequence shown here is derived from an EMBL/GenBank/DDBJ whole genome shotgun (WGS) entry which is preliminary data.</text>
</comment>
<dbReference type="InterPro" id="IPR003593">
    <property type="entry name" value="AAA+_ATPase"/>
</dbReference>
<evidence type="ECO:0000256" key="4">
    <source>
        <dbReference type="ARBA" id="ARBA00022840"/>
    </source>
</evidence>
<organism evidence="6 7">
    <name type="scientific">Clostridium moutaii</name>
    <dbReference type="NCBI Taxonomy" id="3240932"/>
    <lineage>
        <taxon>Bacteria</taxon>
        <taxon>Bacillati</taxon>
        <taxon>Bacillota</taxon>
        <taxon>Clostridia</taxon>
        <taxon>Eubacteriales</taxon>
        <taxon>Clostridiaceae</taxon>
        <taxon>Clostridium</taxon>
    </lineage>
</organism>
<evidence type="ECO:0000313" key="7">
    <source>
        <dbReference type="Proteomes" id="UP001564657"/>
    </source>
</evidence>
<name>A0ABV4BSJ6_9CLOT</name>
<accession>A0ABV4BSJ6</accession>
<protein>
    <submittedName>
        <fullName evidence="6">ABC transporter ATP-binding protein</fullName>
    </submittedName>
</protein>
<keyword evidence="3" id="KW-0547">Nucleotide-binding</keyword>
<dbReference type="PANTHER" id="PTHR42711:SF5">
    <property type="entry name" value="ABC TRANSPORTER ATP-BINDING PROTEIN NATA"/>
    <property type="match status" value="1"/>
</dbReference>
<proteinExistence type="inferred from homology"/>
<evidence type="ECO:0000259" key="5">
    <source>
        <dbReference type="PROSITE" id="PS50893"/>
    </source>
</evidence>
<keyword evidence="2" id="KW-0813">Transport</keyword>
<dbReference type="GO" id="GO:0005524">
    <property type="term" value="F:ATP binding"/>
    <property type="evidence" value="ECO:0007669"/>
    <property type="project" value="UniProtKB-KW"/>
</dbReference>
<feature type="domain" description="ABC transporter" evidence="5">
    <location>
        <begin position="4"/>
        <end position="236"/>
    </location>
</feature>
<dbReference type="Pfam" id="PF00005">
    <property type="entry name" value="ABC_tran"/>
    <property type="match status" value="1"/>
</dbReference>
<evidence type="ECO:0000313" key="6">
    <source>
        <dbReference type="EMBL" id="MEY8001763.1"/>
    </source>
</evidence>
<dbReference type="InterPro" id="IPR003439">
    <property type="entry name" value="ABC_transporter-like_ATP-bd"/>
</dbReference>
<keyword evidence="4 6" id="KW-0067">ATP-binding</keyword>
<gene>
    <name evidence="6" type="ORF">AB8U03_16480</name>
</gene>
<dbReference type="InterPro" id="IPR050763">
    <property type="entry name" value="ABC_transporter_ATP-binding"/>
</dbReference>
<comment type="similarity">
    <text evidence="1">Belongs to the ABC transporter superfamily.</text>
</comment>
<dbReference type="RefSeq" id="WP_369705654.1">
    <property type="nucleotide sequence ID" value="NZ_JBGEWD010000024.1"/>
</dbReference>
<reference evidence="6 7" key="1">
    <citation type="submission" date="2024-08" db="EMBL/GenBank/DDBJ databases">
        <title>Clostridium lapicellarii sp. nov., and Clostridium renhuaiense sp. nov., two species isolated from the mud in a fermentation cellar used for producing sauce-flavour Chinese liquors.</title>
        <authorList>
            <person name="Yang F."/>
            <person name="Wang H."/>
            <person name="Chen L.Q."/>
            <person name="Zhou N."/>
            <person name="Lu J.J."/>
            <person name="Pu X.X."/>
            <person name="Wan B."/>
            <person name="Wang L."/>
            <person name="Liu S.J."/>
        </authorList>
    </citation>
    <scope>NUCLEOTIDE SEQUENCE [LARGE SCALE GENOMIC DNA]</scope>
    <source>
        <strain evidence="6 7">MT-5</strain>
    </source>
</reference>
<keyword evidence="7" id="KW-1185">Reference proteome</keyword>
<evidence type="ECO:0000256" key="2">
    <source>
        <dbReference type="ARBA" id="ARBA00022448"/>
    </source>
</evidence>
<dbReference type="InterPro" id="IPR027417">
    <property type="entry name" value="P-loop_NTPase"/>
</dbReference>
<dbReference type="SMART" id="SM00382">
    <property type="entry name" value="AAA"/>
    <property type="match status" value="1"/>
</dbReference>